<dbReference type="GO" id="GO:0006355">
    <property type="term" value="P:regulation of DNA-templated transcription"/>
    <property type="evidence" value="ECO:0007669"/>
    <property type="project" value="InterPro"/>
</dbReference>
<feature type="domain" description="Response regulatory" evidence="8">
    <location>
        <begin position="34"/>
        <end position="150"/>
    </location>
</feature>
<keyword evidence="5" id="KW-0804">Transcription</keyword>
<gene>
    <name evidence="10" type="ORF">SAMN05421636_105235</name>
</gene>
<dbReference type="GO" id="GO:0005829">
    <property type="term" value="C:cytosol"/>
    <property type="evidence" value="ECO:0007669"/>
    <property type="project" value="TreeGrafter"/>
</dbReference>
<dbReference type="GO" id="GO:0032993">
    <property type="term" value="C:protein-DNA complex"/>
    <property type="evidence" value="ECO:0007669"/>
    <property type="project" value="TreeGrafter"/>
</dbReference>
<keyword evidence="10" id="KW-0418">Kinase</keyword>
<evidence type="ECO:0000259" key="8">
    <source>
        <dbReference type="PROSITE" id="PS50110"/>
    </source>
</evidence>
<dbReference type="CDD" id="cd00038">
    <property type="entry name" value="CAP_ED"/>
    <property type="match status" value="1"/>
</dbReference>
<keyword evidence="11" id="KW-1185">Reference proteome</keyword>
<keyword evidence="4" id="KW-0238">DNA-binding</keyword>
<keyword evidence="1 6" id="KW-0597">Phosphoprotein</keyword>
<dbReference type="SMART" id="SM00419">
    <property type="entry name" value="HTH_CRP"/>
    <property type="match status" value="1"/>
</dbReference>
<proteinExistence type="predicted"/>
<dbReference type="GO" id="GO:0000976">
    <property type="term" value="F:transcription cis-regulatory region binding"/>
    <property type="evidence" value="ECO:0007669"/>
    <property type="project" value="TreeGrafter"/>
</dbReference>
<dbReference type="InterPro" id="IPR036390">
    <property type="entry name" value="WH_DNA-bd_sf"/>
</dbReference>
<dbReference type="SMART" id="SM00100">
    <property type="entry name" value="cNMP"/>
    <property type="match status" value="1"/>
</dbReference>
<dbReference type="GO" id="GO:0016301">
    <property type="term" value="F:kinase activity"/>
    <property type="evidence" value="ECO:0007669"/>
    <property type="project" value="UniProtKB-KW"/>
</dbReference>
<dbReference type="SMART" id="SM00448">
    <property type="entry name" value="REC"/>
    <property type="match status" value="1"/>
</dbReference>
<evidence type="ECO:0000313" key="10">
    <source>
        <dbReference type="EMBL" id="SDE48435.1"/>
    </source>
</evidence>
<keyword evidence="3" id="KW-0805">Transcription regulation</keyword>
<name>A0A1G7DCE1_9FLAO</name>
<dbReference type="Gene3D" id="2.60.120.10">
    <property type="entry name" value="Jelly Rolls"/>
    <property type="match status" value="1"/>
</dbReference>
<dbReference type="Pfam" id="PF00072">
    <property type="entry name" value="Response_reg"/>
    <property type="match status" value="1"/>
</dbReference>
<accession>A0A1G7DCE1</accession>
<dbReference type="AlphaFoldDB" id="A0A1G7DCE1"/>
<dbReference type="SUPFAM" id="SSF52172">
    <property type="entry name" value="CheY-like"/>
    <property type="match status" value="1"/>
</dbReference>
<dbReference type="InterPro" id="IPR012318">
    <property type="entry name" value="HTH_CRP"/>
</dbReference>
<dbReference type="PROSITE" id="PS51063">
    <property type="entry name" value="HTH_CRP_2"/>
    <property type="match status" value="1"/>
</dbReference>
<dbReference type="InterPro" id="IPR018490">
    <property type="entry name" value="cNMP-bd_dom_sf"/>
</dbReference>
<dbReference type="PROSITE" id="PS50110">
    <property type="entry name" value="RESPONSE_REGULATORY"/>
    <property type="match status" value="1"/>
</dbReference>
<keyword evidence="2" id="KW-0902">Two-component regulatory system</keyword>
<keyword evidence="10" id="KW-0808">Transferase</keyword>
<dbReference type="GO" id="GO:0000156">
    <property type="term" value="F:phosphorelay response regulator activity"/>
    <property type="evidence" value="ECO:0007669"/>
    <property type="project" value="TreeGrafter"/>
</dbReference>
<dbReference type="CDD" id="cd17574">
    <property type="entry name" value="REC_OmpR"/>
    <property type="match status" value="1"/>
</dbReference>
<evidence type="ECO:0000256" key="2">
    <source>
        <dbReference type="ARBA" id="ARBA00023012"/>
    </source>
</evidence>
<evidence type="ECO:0000259" key="9">
    <source>
        <dbReference type="PROSITE" id="PS51063"/>
    </source>
</evidence>
<dbReference type="Gene3D" id="1.10.10.10">
    <property type="entry name" value="Winged helix-like DNA-binding domain superfamily/Winged helix DNA-binding domain"/>
    <property type="match status" value="1"/>
</dbReference>
<dbReference type="PANTHER" id="PTHR48111">
    <property type="entry name" value="REGULATOR OF RPOS"/>
    <property type="match status" value="1"/>
</dbReference>
<feature type="domain" description="HTH crp-type" evidence="9">
    <location>
        <begin position="306"/>
        <end position="375"/>
    </location>
</feature>
<dbReference type="PANTHER" id="PTHR48111:SF4">
    <property type="entry name" value="DNA-BINDING DUAL TRANSCRIPTIONAL REGULATOR OMPR"/>
    <property type="match status" value="1"/>
</dbReference>
<evidence type="ECO:0000313" key="11">
    <source>
        <dbReference type="Proteomes" id="UP000199109"/>
    </source>
</evidence>
<sequence>MVKVIIFIAQNLVARPVFLLHCRPSGAKNAPMKKILLIEDDTILRENTAELLELSNFEVRTASNGKLGVIAAKEYLPHVILCDIMMPELDGYGVLDALSKTEETRGIPFIFLSAKTEREDIRKGMEMGADDYLAKPFTESELIGAIKSRLAKMVILKDVEDKNSISGTISEKRIKSLQQFKNYIKDNGGEYSFQTRETIYCEGMHANIIYLILKGAVKIHKLDEKGKELITGIHRPDDFFGFSFFTKDIVHTEYATALEKTELVGISSQKLRQLLEGNDCLAIELMQFLSENLFEAKEQLLEMAYGSVRKKTARTILKFAEKLQKDSKGNLHILRSDLASVAGMATETLIRTLSGFKKEGLVQIEGRNVKILDMDKLSRVY</sequence>
<dbReference type="InterPro" id="IPR036388">
    <property type="entry name" value="WH-like_DNA-bd_sf"/>
</dbReference>
<dbReference type="InterPro" id="IPR000595">
    <property type="entry name" value="cNMP-bd_dom"/>
</dbReference>
<feature type="domain" description="Cyclic nucleotide-binding" evidence="7">
    <location>
        <begin position="191"/>
        <end position="275"/>
    </location>
</feature>
<dbReference type="Pfam" id="PF13545">
    <property type="entry name" value="HTH_Crp_2"/>
    <property type="match status" value="1"/>
</dbReference>
<dbReference type="InterPro" id="IPR001789">
    <property type="entry name" value="Sig_transdc_resp-reg_receiver"/>
</dbReference>
<dbReference type="Gene3D" id="3.40.50.2300">
    <property type="match status" value="1"/>
</dbReference>
<evidence type="ECO:0000256" key="4">
    <source>
        <dbReference type="ARBA" id="ARBA00023125"/>
    </source>
</evidence>
<dbReference type="STRING" id="641691.SAMN05421636_105235"/>
<dbReference type="InterPro" id="IPR011006">
    <property type="entry name" value="CheY-like_superfamily"/>
</dbReference>
<dbReference type="EMBL" id="FNAO01000005">
    <property type="protein sequence ID" value="SDE48435.1"/>
    <property type="molecule type" value="Genomic_DNA"/>
</dbReference>
<dbReference type="SUPFAM" id="SSF46785">
    <property type="entry name" value="Winged helix' DNA-binding domain"/>
    <property type="match status" value="1"/>
</dbReference>
<dbReference type="InterPro" id="IPR014710">
    <property type="entry name" value="RmlC-like_jellyroll"/>
</dbReference>
<dbReference type="SUPFAM" id="SSF51206">
    <property type="entry name" value="cAMP-binding domain-like"/>
    <property type="match status" value="1"/>
</dbReference>
<organism evidence="10 11">
    <name type="scientific">Pricia antarctica</name>
    <dbReference type="NCBI Taxonomy" id="641691"/>
    <lineage>
        <taxon>Bacteria</taxon>
        <taxon>Pseudomonadati</taxon>
        <taxon>Bacteroidota</taxon>
        <taxon>Flavobacteriia</taxon>
        <taxon>Flavobacteriales</taxon>
        <taxon>Flavobacteriaceae</taxon>
        <taxon>Pricia</taxon>
    </lineage>
</organism>
<evidence type="ECO:0000256" key="6">
    <source>
        <dbReference type="PROSITE-ProRule" id="PRU00169"/>
    </source>
</evidence>
<dbReference type="Pfam" id="PF00027">
    <property type="entry name" value="cNMP_binding"/>
    <property type="match status" value="1"/>
</dbReference>
<evidence type="ECO:0000259" key="7">
    <source>
        <dbReference type="PROSITE" id="PS50042"/>
    </source>
</evidence>
<feature type="modified residue" description="4-aspartylphosphate" evidence="6">
    <location>
        <position position="83"/>
    </location>
</feature>
<reference evidence="10 11" key="1">
    <citation type="submission" date="2016-10" db="EMBL/GenBank/DDBJ databases">
        <authorList>
            <person name="de Groot N.N."/>
        </authorList>
    </citation>
    <scope>NUCLEOTIDE SEQUENCE [LARGE SCALE GENOMIC DNA]</scope>
    <source>
        <strain evidence="10 11">DSM 23421</strain>
    </source>
</reference>
<evidence type="ECO:0000256" key="5">
    <source>
        <dbReference type="ARBA" id="ARBA00023163"/>
    </source>
</evidence>
<dbReference type="PROSITE" id="PS50042">
    <property type="entry name" value="CNMP_BINDING_3"/>
    <property type="match status" value="1"/>
</dbReference>
<dbReference type="InterPro" id="IPR039420">
    <property type="entry name" value="WalR-like"/>
</dbReference>
<evidence type="ECO:0000256" key="1">
    <source>
        <dbReference type="ARBA" id="ARBA00022553"/>
    </source>
</evidence>
<protein>
    <submittedName>
        <fullName evidence="10">cAMP-binding domain of CRP or a regulatory subunit of cAMP-dependent protein kinases</fullName>
    </submittedName>
</protein>
<dbReference type="Proteomes" id="UP000199109">
    <property type="component" value="Unassembled WGS sequence"/>
</dbReference>
<evidence type="ECO:0000256" key="3">
    <source>
        <dbReference type="ARBA" id="ARBA00023015"/>
    </source>
</evidence>